<dbReference type="Proteomes" id="UP001607069">
    <property type="component" value="Unassembled WGS sequence"/>
</dbReference>
<accession>A0ABW7HRX2</accession>
<gene>
    <name evidence="2" type="ORF">ACG5V6_09705</name>
</gene>
<evidence type="ECO:0000256" key="1">
    <source>
        <dbReference type="SAM" id="MobiDB-lite"/>
    </source>
</evidence>
<reference evidence="2 3" key="1">
    <citation type="submission" date="2024-10" db="EMBL/GenBank/DDBJ databases">
        <authorList>
            <person name="Cho J.-C."/>
        </authorList>
    </citation>
    <scope>NUCLEOTIDE SEQUENCE [LARGE SCALE GENOMIC DNA]</scope>
    <source>
        <strain evidence="2 3">KCTC29696</strain>
    </source>
</reference>
<evidence type="ECO:0000313" key="3">
    <source>
        <dbReference type="Proteomes" id="UP001607069"/>
    </source>
</evidence>
<proteinExistence type="predicted"/>
<protein>
    <submittedName>
        <fullName evidence="2">Uncharacterized protein</fullName>
    </submittedName>
</protein>
<organism evidence="2 3">
    <name type="scientific">Streptomyces chitinivorans</name>
    <dbReference type="NCBI Taxonomy" id="1257027"/>
    <lineage>
        <taxon>Bacteria</taxon>
        <taxon>Bacillati</taxon>
        <taxon>Actinomycetota</taxon>
        <taxon>Actinomycetes</taxon>
        <taxon>Kitasatosporales</taxon>
        <taxon>Streptomycetaceae</taxon>
        <taxon>Streptomyces</taxon>
    </lineage>
</organism>
<dbReference type="RefSeq" id="WP_279950913.1">
    <property type="nucleotide sequence ID" value="NZ_BAABEN010000007.1"/>
</dbReference>
<feature type="region of interest" description="Disordered" evidence="1">
    <location>
        <begin position="70"/>
        <end position="104"/>
    </location>
</feature>
<keyword evidence="3" id="KW-1185">Reference proteome</keyword>
<name>A0ABW7HRX2_9ACTN</name>
<dbReference type="EMBL" id="JBIHMK010000026">
    <property type="protein sequence ID" value="MFH0248487.1"/>
    <property type="molecule type" value="Genomic_DNA"/>
</dbReference>
<evidence type="ECO:0000313" key="2">
    <source>
        <dbReference type="EMBL" id="MFH0248487.1"/>
    </source>
</evidence>
<sequence>MPHAPADPYGLAEPAALPGPPALVARRAAPVWTAVTAPALIATVVLRPPAAGVKETGVVVALFLALAAPDDGSASSGRAVPRPAGRSGQRTRPGRRPESSSWSE</sequence>
<comment type="caution">
    <text evidence="2">The sequence shown here is derived from an EMBL/GenBank/DDBJ whole genome shotgun (WGS) entry which is preliminary data.</text>
</comment>